<dbReference type="InterPro" id="IPR027417">
    <property type="entry name" value="P-loop_NTPase"/>
</dbReference>
<feature type="compositionally biased region" description="Low complexity" evidence="1">
    <location>
        <begin position="144"/>
        <end position="157"/>
    </location>
</feature>
<dbReference type="GO" id="GO:0009898">
    <property type="term" value="C:cytoplasmic side of plasma membrane"/>
    <property type="evidence" value="ECO:0007669"/>
    <property type="project" value="TreeGrafter"/>
</dbReference>
<sequence>MTNQKETAPGWRELSVAKNGLVSIDRQTLEDPGTDPFTTALGILAAAAKESGEETLVHSTDENTGTSSWFTVDQEGMMTVAGAPAQTAPAPAKTGSHAVIVPADIPAEKQEQLQEAFDSIDDLPPLATPPVLTKSEKPAGFDLPATPAAGAAAPAPGSRREARRSFLTQEQVEEPAKQGWRGFLTSMGIRMTPGQEERAERADIQMVSQHWPGPRTIAVVNGRGGVGKSMTTIGLSATFARYGGSGVLAEDNNQTRGTLGWRTEKGPHDASLLDLLPQIDRLLAPSAQAADLAHYVHHQTRDKYDVLRSRPELLASDQRFDAETVDAVHAVATKYYRLILIDSGNDESDAMWLRMIHHADQIVVPTTTRRDSAESAALLLDALHERGGNFAKLAENAVVVVSQENPAVKPAVVAEIAAGFKTLAREVVTVPFDPAMKDGLLTYGSLRPATQRAWLAAGAAVAKGL</sequence>
<evidence type="ECO:0000259" key="2">
    <source>
        <dbReference type="Pfam" id="PF13614"/>
    </source>
</evidence>
<feature type="domain" description="AAA" evidence="2">
    <location>
        <begin position="215"/>
        <end position="381"/>
    </location>
</feature>
<dbReference type="GO" id="GO:0051782">
    <property type="term" value="P:negative regulation of cell division"/>
    <property type="evidence" value="ECO:0007669"/>
    <property type="project" value="TreeGrafter"/>
</dbReference>
<organism evidence="3 4">
    <name type="scientific">Paenarthrobacter ureafaciens</name>
    <dbReference type="NCBI Taxonomy" id="37931"/>
    <lineage>
        <taxon>Bacteria</taxon>
        <taxon>Bacillati</taxon>
        <taxon>Actinomycetota</taxon>
        <taxon>Actinomycetes</taxon>
        <taxon>Micrococcales</taxon>
        <taxon>Micrococcaceae</taxon>
        <taxon>Paenarthrobacter</taxon>
    </lineage>
</organism>
<evidence type="ECO:0000256" key="1">
    <source>
        <dbReference type="SAM" id="MobiDB-lite"/>
    </source>
</evidence>
<dbReference type="Pfam" id="PF13614">
    <property type="entry name" value="AAA_31"/>
    <property type="match status" value="1"/>
</dbReference>
<evidence type="ECO:0000313" key="3">
    <source>
        <dbReference type="EMBL" id="UYW00247.1"/>
    </source>
</evidence>
<name>A0AAX3EQW3_PAEUR</name>
<dbReference type="InterPro" id="IPR050625">
    <property type="entry name" value="ParA/MinD_ATPase"/>
</dbReference>
<dbReference type="GO" id="GO:0005524">
    <property type="term" value="F:ATP binding"/>
    <property type="evidence" value="ECO:0007669"/>
    <property type="project" value="TreeGrafter"/>
</dbReference>
<dbReference type="SUPFAM" id="SSF52540">
    <property type="entry name" value="P-loop containing nucleoside triphosphate hydrolases"/>
    <property type="match status" value="1"/>
</dbReference>
<dbReference type="PANTHER" id="PTHR43384:SF14">
    <property type="entry name" value="ESX-1 SECRETION-ASSOCIATED PROTEIN ESPI"/>
    <property type="match status" value="1"/>
</dbReference>
<accession>A0AAX3EQW3</accession>
<keyword evidence="4" id="KW-1185">Reference proteome</keyword>
<dbReference type="PANTHER" id="PTHR43384">
    <property type="entry name" value="SEPTUM SITE-DETERMINING PROTEIN MIND HOMOLOG, CHLOROPLASTIC-RELATED"/>
    <property type="match status" value="1"/>
</dbReference>
<keyword evidence="3" id="KW-0614">Plasmid</keyword>
<gene>
    <name evidence="3" type="ORF">NL394_24160</name>
</gene>
<dbReference type="EMBL" id="CP101192">
    <property type="protein sequence ID" value="UYW00247.1"/>
    <property type="molecule type" value="Genomic_DNA"/>
</dbReference>
<geneLocation type="plasmid" evidence="3 4">
    <name>unnamed7</name>
</geneLocation>
<dbReference type="AlphaFoldDB" id="A0AAX3EQW3"/>
<dbReference type="RefSeq" id="WP_264399003.1">
    <property type="nucleotide sequence ID" value="NZ_CP101184.1"/>
</dbReference>
<proteinExistence type="predicted"/>
<protein>
    <submittedName>
        <fullName evidence="3">AAA family ATPase</fullName>
    </submittedName>
</protein>
<dbReference type="InterPro" id="IPR025669">
    <property type="entry name" value="AAA_dom"/>
</dbReference>
<reference evidence="3" key="1">
    <citation type="submission" date="2022-07" db="EMBL/GenBank/DDBJ databases">
        <authorList>
            <person name="Wu T."/>
        </authorList>
    </citation>
    <scope>NUCLEOTIDE SEQUENCE</scope>
    <source>
        <strain evidence="3">SD-1</strain>
        <plasmid evidence="3">unnamed7</plasmid>
    </source>
</reference>
<evidence type="ECO:0000313" key="4">
    <source>
        <dbReference type="Proteomes" id="UP001163293"/>
    </source>
</evidence>
<feature type="region of interest" description="Disordered" evidence="1">
    <location>
        <begin position="144"/>
        <end position="174"/>
    </location>
</feature>
<dbReference type="Proteomes" id="UP001163293">
    <property type="component" value="Plasmid unnamed7"/>
</dbReference>
<dbReference type="GO" id="GO:0005829">
    <property type="term" value="C:cytosol"/>
    <property type="evidence" value="ECO:0007669"/>
    <property type="project" value="TreeGrafter"/>
</dbReference>
<dbReference type="GO" id="GO:0016887">
    <property type="term" value="F:ATP hydrolysis activity"/>
    <property type="evidence" value="ECO:0007669"/>
    <property type="project" value="TreeGrafter"/>
</dbReference>
<dbReference type="Gene3D" id="3.40.50.300">
    <property type="entry name" value="P-loop containing nucleotide triphosphate hydrolases"/>
    <property type="match status" value="1"/>
</dbReference>